<dbReference type="Pfam" id="PF10217">
    <property type="entry name" value="DUF2039"/>
    <property type="match status" value="1"/>
</dbReference>
<reference evidence="2" key="2">
    <citation type="journal article" date="2023" name="Infect Dis Poverty">
        <title>Chromosome-scale genome of the human blood fluke Schistosoma mekongi and its implications for public health.</title>
        <authorList>
            <person name="Zhou M."/>
            <person name="Xu L."/>
            <person name="Xu D."/>
            <person name="Chen W."/>
            <person name="Khan J."/>
            <person name="Hu Y."/>
            <person name="Huang H."/>
            <person name="Wei H."/>
            <person name="Zhang Y."/>
            <person name="Chusongsang P."/>
            <person name="Tanasarnprasert K."/>
            <person name="Hu X."/>
            <person name="Limpanont Y."/>
            <person name="Lv Z."/>
        </authorList>
    </citation>
    <scope>NUCLEOTIDE SEQUENCE</scope>
    <source>
        <strain evidence="2">LV_2022a</strain>
    </source>
</reference>
<dbReference type="Proteomes" id="UP001292079">
    <property type="component" value="Unassembled WGS sequence"/>
</dbReference>
<feature type="region of interest" description="Disordered" evidence="1">
    <location>
        <begin position="141"/>
        <end position="163"/>
    </location>
</feature>
<comment type="caution">
    <text evidence="2">The sequence shown here is derived from an EMBL/GenBank/DDBJ whole genome shotgun (WGS) entry which is preliminary data.</text>
</comment>
<gene>
    <name evidence="2" type="ORF">MN116_002363</name>
</gene>
<sequence>MSSQKGNTQRTRPQKYKNSQAFINNLHDSSREVKRLNSLTFDFLCPRCTSVIQWKVRYKKYHQIANPKVCVKCNRKSVKHSYYTVCTDCSSALKICSKCGKSDESITFDPTEKQDVDQQFVNALKNVRERERRSLLRLAQSNQKPIRSSDISANEEHHLSDLNEPIIEKLPNIKYNENKED</sequence>
<dbReference type="SUPFAM" id="SSF161187">
    <property type="entry name" value="YfgJ-like"/>
    <property type="match status" value="1"/>
</dbReference>
<dbReference type="EMBL" id="JALJAT010000001">
    <property type="protein sequence ID" value="KAK4475293.1"/>
    <property type="molecule type" value="Genomic_DNA"/>
</dbReference>
<dbReference type="AlphaFoldDB" id="A0AAE1ZK18"/>
<feature type="compositionally biased region" description="Polar residues" evidence="1">
    <location>
        <begin position="141"/>
        <end position="152"/>
    </location>
</feature>
<evidence type="ECO:0000256" key="1">
    <source>
        <dbReference type="SAM" id="MobiDB-lite"/>
    </source>
</evidence>
<dbReference type="PANTHER" id="PTHR22876">
    <property type="entry name" value="ZGC:101016"/>
    <property type="match status" value="1"/>
</dbReference>
<proteinExistence type="predicted"/>
<dbReference type="InterPro" id="IPR019351">
    <property type="entry name" value="DUF2039"/>
</dbReference>
<keyword evidence="3" id="KW-1185">Reference proteome</keyword>
<evidence type="ECO:0000313" key="2">
    <source>
        <dbReference type="EMBL" id="KAK4475293.1"/>
    </source>
</evidence>
<evidence type="ECO:0000313" key="3">
    <source>
        <dbReference type="Proteomes" id="UP001292079"/>
    </source>
</evidence>
<organism evidence="2 3">
    <name type="scientific">Schistosoma mekongi</name>
    <name type="common">Parasitic worm</name>
    <dbReference type="NCBI Taxonomy" id="38744"/>
    <lineage>
        <taxon>Eukaryota</taxon>
        <taxon>Metazoa</taxon>
        <taxon>Spiralia</taxon>
        <taxon>Lophotrochozoa</taxon>
        <taxon>Platyhelminthes</taxon>
        <taxon>Trematoda</taxon>
        <taxon>Digenea</taxon>
        <taxon>Strigeidida</taxon>
        <taxon>Schistosomatoidea</taxon>
        <taxon>Schistosomatidae</taxon>
        <taxon>Schistosoma</taxon>
    </lineage>
</organism>
<feature type="region of interest" description="Disordered" evidence="1">
    <location>
        <begin position="1"/>
        <end position="20"/>
    </location>
</feature>
<name>A0AAE1ZK18_SCHME</name>
<reference evidence="2" key="1">
    <citation type="submission" date="2022-04" db="EMBL/GenBank/DDBJ databases">
        <authorList>
            <person name="Xu L."/>
            <person name="Lv Z."/>
        </authorList>
    </citation>
    <scope>NUCLEOTIDE SEQUENCE</scope>
    <source>
        <strain evidence="2">LV_2022a</strain>
    </source>
</reference>
<protein>
    <submittedName>
        <fullName evidence="2">Uncharacterized protein</fullName>
    </submittedName>
</protein>
<dbReference type="PANTHER" id="PTHR22876:SF5">
    <property type="entry name" value="CHROMOSOME 9 OPEN READING FRAME 85"/>
    <property type="match status" value="1"/>
</dbReference>
<accession>A0AAE1ZK18</accession>